<organism evidence="2 4">
    <name type="scientific">Bacillus glycinifermentans</name>
    <dbReference type="NCBI Taxonomy" id="1664069"/>
    <lineage>
        <taxon>Bacteria</taxon>
        <taxon>Bacillati</taxon>
        <taxon>Bacillota</taxon>
        <taxon>Bacilli</taxon>
        <taxon>Bacillales</taxon>
        <taxon>Bacillaceae</taxon>
        <taxon>Bacillus</taxon>
    </lineage>
</organism>
<gene>
    <name evidence="2" type="ORF">AB447_200545</name>
    <name evidence="3" type="ORF">P8828_06420</name>
</gene>
<dbReference type="OrthoDB" id="9811523at2"/>
<keyword evidence="2" id="KW-0808">Transferase</keyword>
<evidence type="ECO:0000313" key="3">
    <source>
        <dbReference type="EMBL" id="MEC0484485.1"/>
    </source>
</evidence>
<reference evidence="3 5" key="3">
    <citation type="submission" date="2023-03" db="EMBL/GenBank/DDBJ databases">
        <title>Agriculturally important microbes genome sequencing.</title>
        <authorList>
            <person name="Dunlap C."/>
        </authorList>
    </citation>
    <scope>NUCLEOTIDE SEQUENCE [LARGE SCALE GENOMIC DNA]</scope>
    <source>
        <strain evidence="3 5">CBP-3203</strain>
    </source>
</reference>
<name>A0A0T6BVG6_9BACI</name>
<dbReference type="EC" id="2.-.-.-" evidence="3"/>
<dbReference type="PROSITE" id="PS51186">
    <property type="entry name" value="GNAT"/>
    <property type="match status" value="1"/>
</dbReference>
<evidence type="ECO:0000313" key="5">
    <source>
        <dbReference type="Proteomes" id="UP001341297"/>
    </source>
</evidence>
<dbReference type="InterPro" id="IPR016181">
    <property type="entry name" value="Acyl_CoA_acyltransferase"/>
</dbReference>
<dbReference type="Proteomes" id="UP000036168">
    <property type="component" value="Unassembled WGS sequence"/>
</dbReference>
<dbReference type="PANTHER" id="PTHR43792:SF9">
    <property type="entry name" value="RIBOSOMAL-PROTEIN-ALANINE ACETYLTRANSFERASE"/>
    <property type="match status" value="1"/>
</dbReference>
<dbReference type="EMBL" id="JARRTL010000007">
    <property type="protein sequence ID" value="MEC0484485.1"/>
    <property type="molecule type" value="Genomic_DNA"/>
</dbReference>
<reference evidence="2 4" key="1">
    <citation type="journal article" date="2015" name="Int. J. Syst. Evol. Microbiol.">
        <title>Bacillus glycinifermentans sp. nov., isolated from fermented soybean paste.</title>
        <authorList>
            <person name="Kim S.J."/>
            <person name="Dunlap C.A."/>
            <person name="Kwon S.W."/>
            <person name="Rooney A.P."/>
        </authorList>
    </citation>
    <scope>NUCLEOTIDE SEQUENCE [LARGE SCALE GENOMIC DNA]</scope>
    <source>
        <strain evidence="2 4">GO-13</strain>
    </source>
</reference>
<dbReference type="InterPro" id="IPR051531">
    <property type="entry name" value="N-acetyltransferase"/>
</dbReference>
<dbReference type="RefSeq" id="WP_048354489.1">
    <property type="nucleotide sequence ID" value="NZ_CP023481.1"/>
</dbReference>
<evidence type="ECO:0000313" key="2">
    <source>
        <dbReference type="EMBL" id="KRT95636.1"/>
    </source>
</evidence>
<dbReference type="Pfam" id="PF13302">
    <property type="entry name" value="Acetyltransf_3"/>
    <property type="match status" value="1"/>
</dbReference>
<accession>A0A0T6BVG6</accession>
<sequence>MEQVKLETERLIVRKMELQDAETLYHYWSDPLVTKFMNITPFTSPAQAEDMIQLINGMSIEGRANRYSIVVKETNEVIGTCGFNMIDEENSRAEIGYDLGRAHWGKGFAAEAVKTLVRHGFLDMELNRIEAKVEPENKDSIKLLERLSFQKEGLLREYEKAKGVFIDVYMFSLLKREFRI</sequence>
<dbReference type="AlphaFoldDB" id="A0A0T6BVG6"/>
<evidence type="ECO:0000259" key="1">
    <source>
        <dbReference type="PROSITE" id="PS51186"/>
    </source>
</evidence>
<dbReference type="STRING" id="1664069.BGLY_0284"/>
<reference evidence="2" key="2">
    <citation type="submission" date="2015-10" db="EMBL/GenBank/DDBJ databases">
        <authorList>
            <person name="Gilbert D.G."/>
        </authorList>
    </citation>
    <scope>NUCLEOTIDE SEQUENCE</scope>
    <source>
        <strain evidence="2">GO-13</strain>
    </source>
</reference>
<evidence type="ECO:0000313" key="4">
    <source>
        <dbReference type="Proteomes" id="UP000036168"/>
    </source>
</evidence>
<dbReference type="SUPFAM" id="SSF55729">
    <property type="entry name" value="Acyl-CoA N-acyltransferases (Nat)"/>
    <property type="match status" value="1"/>
</dbReference>
<dbReference type="PANTHER" id="PTHR43792">
    <property type="entry name" value="GNAT FAMILY, PUTATIVE (AFU_ORTHOLOGUE AFUA_3G00765)-RELATED-RELATED"/>
    <property type="match status" value="1"/>
</dbReference>
<dbReference type="EMBL" id="LECW02000001">
    <property type="protein sequence ID" value="KRT95636.1"/>
    <property type="molecule type" value="Genomic_DNA"/>
</dbReference>
<dbReference type="InterPro" id="IPR000182">
    <property type="entry name" value="GNAT_dom"/>
</dbReference>
<dbReference type="Proteomes" id="UP001341297">
    <property type="component" value="Unassembled WGS sequence"/>
</dbReference>
<proteinExistence type="predicted"/>
<dbReference type="Gene3D" id="3.40.630.30">
    <property type="match status" value="1"/>
</dbReference>
<feature type="domain" description="N-acetyltransferase" evidence="1">
    <location>
        <begin position="11"/>
        <end position="175"/>
    </location>
</feature>
<keyword evidence="5" id="KW-1185">Reference proteome</keyword>
<comment type="caution">
    <text evidence="2">The sequence shown here is derived from an EMBL/GenBank/DDBJ whole genome shotgun (WGS) entry which is preliminary data.</text>
</comment>
<protein>
    <submittedName>
        <fullName evidence="2">GNAT family acetyltransferase</fullName>
    </submittedName>
    <submittedName>
        <fullName evidence="3">GNAT family protein</fullName>
        <ecNumber evidence="3">2.-.-.-</ecNumber>
    </submittedName>
</protein>
<dbReference type="GO" id="GO:0005737">
    <property type="term" value="C:cytoplasm"/>
    <property type="evidence" value="ECO:0007669"/>
    <property type="project" value="TreeGrafter"/>
</dbReference>
<dbReference type="GO" id="GO:0008999">
    <property type="term" value="F:protein-N-terminal-alanine acetyltransferase activity"/>
    <property type="evidence" value="ECO:0007669"/>
    <property type="project" value="TreeGrafter"/>
</dbReference>